<gene>
    <name evidence="3" type="ORF">GCM10009777_36820</name>
</gene>
<evidence type="ECO:0000313" key="3">
    <source>
        <dbReference type="EMBL" id="GAA1996548.1"/>
    </source>
</evidence>
<sequence length="119" mass="12349">MRQPVEEWLGAKVVSEGNGTAVLQMTVTEQHVNGSGYLHGGVIFSLADAALAHAAIIPRDGATLNAQIAFIAPSRPGEEITATATTSTSWGTNSLVDVTVRAGDTIIAAVRGHARLTSR</sequence>
<organism evidence="3 4">
    <name type="scientific">Microbacterium pumilum</name>
    <dbReference type="NCBI Taxonomy" id="344165"/>
    <lineage>
        <taxon>Bacteria</taxon>
        <taxon>Bacillati</taxon>
        <taxon>Actinomycetota</taxon>
        <taxon>Actinomycetes</taxon>
        <taxon>Micrococcales</taxon>
        <taxon>Microbacteriaceae</taxon>
        <taxon>Microbacterium</taxon>
    </lineage>
</organism>
<proteinExistence type="predicted"/>
<dbReference type="Proteomes" id="UP001500326">
    <property type="component" value="Unassembled WGS sequence"/>
</dbReference>
<dbReference type="InterPro" id="IPR006683">
    <property type="entry name" value="Thioestr_dom"/>
</dbReference>
<keyword evidence="1" id="KW-0378">Hydrolase</keyword>
<dbReference type="Gene3D" id="3.10.129.10">
    <property type="entry name" value="Hotdog Thioesterase"/>
    <property type="match status" value="1"/>
</dbReference>
<dbReference type="InterPro" id="IPR029069">
    <property type="entry name" value="HotDog_dom_sf"/>
</dbReference>
<dbReference type="Pfam" id="PF03061">
    <property type="entry name" value="4HBT"/>
    <property type="match status" value="1"/>
</dbReference>
<accession>A0ABN2T2V8</accession>
<dbReference type="PANTHER" id="PTHR42856:SF1">
    <property type="entry name" value="ACYL-COENZYME A THIOESTERASE PAAI"/>
    <property type="match status" value="1"/>
</dbReference>
<dbReference type="InterPro" id="IPR003736">
    <property type="entry name" value="PAAI_dom"/>
</dbReference>
<reference evidence="3 4" key="1">
    <citation type="journal article" date="2019" name="Int. J. Syst. Evol. Microbiol.">
        <title>The Global Catalogue of Microorganisms (GCM) 10K type strain sequencing project: providing services to taxonomists for standard genome sequencing and annotation.</title>
        <authorList>
            <consortium name="The Broad Institute Genomics Platform"/>
            <consortium name="The Broad Institute Genome Sequencing Center for Infectious Disease"/>
            <person name="Wu L."/>
            <person name="Ma J."/>
        </authorList>
    </citation>
    <scope>NUCLEOTIDE SEQUENCE [LARGE SCALE GENOMIC DNA]</scope>
    <source>
        <strain evidence="3 4">JCM 14902</strain>
    </source>
</reference>
<dbReference type="PANTHER" id="PTHR42856">
    <property type="entry name" value="ACYL-COENZYME A THIOESTERASE PAAI"/>
    <property type="match status" value="1"/>
</dbReference>
<protein>
    <recommendedName>
        <fullName evidence="2">Thioesterase domain-containing protein</fullName>
    </recommendedName>
</protein>
<name>A0ABN2T2V8_9MICO</name>
<evidence type="ECO:0000256" key="1">
    <source>
        <dbReference type="ARBA" id="ARBA00022801"/>
    </source>
</evidence>
<dbReference type="EMBL" id="BAAAOH010000001">
    <property type="protein sequence ID" value="GAA1996548.1"/>
    <property type="molecule type" value="Genomic_DNA"/>
</dbReference>
<evidence type="ECO:0000313" key="4">
    <source>
        <dbReference type="Proteomes" id="UP001500326"/>
    </source>
</evidence>
<dbReference type="NCBIfam" id="TIGR00369">
    <property type="entry name" value="unchar_dom_1"/>
    <property type="match status" value="1"/>
</dbReference>
<evidence type="ECO:0000259" key="2">
    <source>
        <dbReference type="Pfam" id="PF03061"/>
    </source>
</evidence>
<feature type="domain" description="Thioesterase" evidence="2">
    <location>
        <begin position="36"/>
        <end position="105"/>
    </location>
</feature>
<comment type="caution">
    <text evidence="3">The sequence shown here is derived from an EMBL/GenBank/DDBJ whole genome shotgun (WGS) entry which is preliminary data.</text>
</comment>
<dbReference type="SUPFAM" id="SSF54637">
    <property type="entry name" value="Thioesterase/thiol ester dehydrase-isomerase"/>
    <property type="match status" value="1"/>
</dbReference>
<dbReference type="RefSeq" id="WP_344065767.1">
    <property type="nucleotide sequence ID" value="NZ_BAAAOH010000001.1"/>
</dbReference>
<dbReference type="InterPro" id="IPR052723">
    <property type="entry name" value="Acyl-CoA_thioesterase_PaaI"/>
</dbReference>
<keyword evidence="4" id="KW-1185">Reference proteome</keyword>